<sequence>MTFHPTTALRSLVAISWLRADCAAFELKRWLGLGLTGCKPFLPRGDAVRLRTELVRLEALVRRLLVLMVLELPLPVLRPHAPATAAASPPTGPGPRNPLAAPAFRLSEPPARAAATLPPAAPRRMMTRPRLRYLDQPLPPPEPGECPPRPADLVPVRPLVQRLRALCAAFQDPAPLIARMARRLARTGASTPVLRTRLAPVVTSRRQPASHRDAIREIHHTTLAELSRIDTS</sequence>
<dbReference type="RefSeq" id="WP_035615925.1">
    <property type="nucleotide sequence ID" value="NZ_ARYK01000003.1"/>
</dbReference>
<evidence type="ECO:0000256" key="1">
    <source>
        <dbReference type="SAM" id="MobiDB-lite"/>
    </source>
</evidence>
<dbReference type="OrthoDB" id="7618448at2"/>
<feature type="region of interest" description="Disordered" evidence="1">
    <location>
        <begin position="82"/>
        <end position="105"/>
    </location>
</feature>
<dbReference type="Proteomes" id="UP000025171">
    <property type="component" value="Unassembled WGS sequence"/>
</dbReference>
<evidence type="ECO:0000313" key="3">
    <source>
        <dbReference type="Proteomes" id="UP000025171"/>
    </source>
</evidence>
<dbReference type="EMBL" id="ARYK01000003">
    <property type="protein sequence ID" value="KCZ92940.1"/>
    <property type="molecule type" value="Genomic_DNA"/>
</dbReference>
<gene>
    <name evidence="2" type="ORF">HJO_08292</name>
</gene>
<reference evidence="2 3" key="1">
    <citation type="journal article" date="2014" name="Antonie Van Leeuwenhoek">
        <title>Hyphomonas beringensis sp. nov. and Hyphomonas chukchiensis sp. nov., isolated from surface seawater of the Bering Sea and Chukchi Sea.</title>
        <authorList>
            <person name="Li C."/>
            <person name="Lai Q."/>
            <person name="Li G."/>
            <person name="Dong C."/>
            <person name="Wang J."/>
            <person name="Liao Y."/>
            <person name="Shao Z."/>
        </authorList>
    </citation>
    <scope>NUCLEOTIDE SEQUENCE [LARGE SCALE GENOMIC DNA]</scope>
    <source>
        <strain evidence="2 3">MHS-2</strain>
    </source>
</reference>
<organism evidence="2 3">
    <name type="scientific">Hyphomonas johnsonii MHS-2</name>
    <dbReference type="NCBI Taxonomy" id="1280950"/>
    <lineage>
        <taxon>Bacteria</taxon>
        <taxon>Pseudomonadati</taxon>
        <taxon>Pseudomonadota</taxon>
        <taxon>Alphaproteobacteria</taxon>
        <taxon>Hyphomonadales</taxon>
        <taxon>Hyphomonadaceae</taxon>
        <taxon>Hyphomonas</taxon>
    </lineage>
</organism>
<evidence type="ECO:0000313" key="2">
    <source>
        <dbReference type="EMBL" id="KCZ92940.1"/>
    </source>
</evidence>
<accession>A0A059FQJ6</accession>
<dbReference type="AlphaFoldDB" id="A0A059FQJ6"/>
<dbReference type="PATRIC" id="fig|1280950.3.peg.1661"/>
<keyword evidence="3" id="KW-1185">Reference proteome</keyword>
<proteinExistence type="predicted"/>
<name>A0A059FQJ6_9PROT</name>
<comment type="caution">
    <text evidence="2">The sequence shown here is derived from an EMBL/GenBank/DDBJ whole genome shotgun (WGS) entry which is preliminary data.</text>
</comment>
<dbReference type="STRING" id="1280950.HJO_08292"/>
<protein>
    <submittedName>
        <fullName evidence="2">Uncharacterized protein</fullName>
    </submittedName>
</protein>